<feature type="domain" description="YCII-related" evidence="2">
    <location>
        <begin position="1"/>
        <end position="82"/>
    </location>
</feature>
<sequence length="88" mass="9763">MKAVLIGEPSGVSMETIMTVYPRHKIIVDKYIESGEIIGVGPFSDMGSMAIFKTRAAAEQFTKEDPFILEGIIKSFAIKDWNDIVLPE</sequence>
<organism evidence="3 4">
    <name type="scientific">Pedobacter punctiformis</name>
    <dbReference type="NCBI Taxonomy" id="3004097"/>
    <lineage>
        <taxon>Bacteria</taxon>
        <taxon>Pseudomonadati</taxon>
        <taxon>Bacteroidota</taxon>
        <taxon>Sphingobacteriia</taxon>
        <taxon>Sphingobacteriales</taxon>
        <taxon>Sphingobacteriaceae</taxon>
        <taxon>Pedobacter</taxon>
    </lineage>
</organism>
<gene>
    <name evidence="3" type="ORF">O0955_12580</name>
</gene>
<evidence type="ECO:0000256" key="1">
    <source>
        <dbReference type="ARBA" id="ARBA00007689"/>
    </source>
</evidence>
<reference evidence="3" key="1">
    <citation type="submission" date="2022-12" db="EMBL/GenBank/DDBJ databases">
        <title>Genome sequence of HCMS5-2.</title>
        <authorList>
            <person name="Woo H."/>
        </authorList>
    </citation>
    <scope>NUCLEOTIDE SEQUENCE</scope>
    <source>
        <strain evidence="3">HCMS5-2</strain>
    </source>
</reference>
<proteinExistence type="inferred from homology"/>
<dbReference type="Pfam" id="PF03795">
    <property type="entry name" value="YCII"/>
    <property type="match status" value="1"/>
</dbReference>
<dbReference type="SUPFAM" id="SSF54909">
    <property type="entry name" value="Dimeric alpha+beta barrel"/>
    <property type="match status" value="1"/>
</dbReference>
<evidence type="ECO:0000313" key="4">
    <source>
        <dbReference type="Proteomes" id="UP001144347"/>
    </source>
</evidence>
<dbReference type="EMBL" id="JAPWGM010000004">
    <property type="protein sequence ID" value="MCZ4244841.1"/>
    <property type="molecule type" value="Genomic_DNA"/>
</dbReference>
<dbReference type="RefSeq" id="WP_269427896.1">
    <property type="nucleotide sequence ID" value="NZ_JAPWGM010000004.1"/>
</dbReference>
<comment type="caution">
    <text evidence="3">The sequence shown here is derived from an EMBL/GenBank/DDBJ whole genome shotgun (WGS) entry which is preliminary data.</text>
</comment>
<dbReference type="InterPro" id="IPR005545">
    <property type="entry name" value="YCII"/>
</dbReference>
<accession>A0ABT4LAF9</accession>
<evidence type="ECO:0000313" key="3">
    <source>
        <dbReference type="EMBL" id="MCZ4244841.1"/>
    </source>
</evidence>
<comment type="similarity">
    <text evidence="1">Belongs to the YciI family.</text>
</comment>
<keyword evidence="4" id="KW-1185">Reference proteome</keyword>
<dbReference type="InterPro" id="IPR011008">
    <property type="entry name" value="Dimeric_a/b-barrel"/>
</dbReference>
<name>A0ABT4LAF9_9SPHI</name>
<dbReference type="Proteomes" id="UP001144347">
    <property type="component" value="Unassembled WGS sequence"/>
</dbReference>
<protein>
    <recommendedName>
        <fullName evidence="2">YCII-related domain-containing protein</fullName>
    </recommendedName>
</protein>
<evidence type="ECO:0000259" key="2">
    <source>
        <dbReference type="Pfam" id="PF03795"/>
    </source>
</evidence>
<dbReference type="Gene3D" id="3.30.70.1060">
    <property type="entry name" value="Dimeric alpha+beta barrel"/>
    <property type="match status" value="1"/>
</dbReference>